<dbReference type="Gene3D" id="2.130.10.10">
    <property type="entry name" value="YVTN repeat-like/Quinoprotein amine dehydrogenase"/>
    <property type="match status" value="2"/>
</dbReference>
<dbReference type="InterPro" id="IPR007582">
    <property type="entry name" value="TFIID_NTD2"/>
</dbReference>
<protein>
    <recommendedName>
        <fullName evidence="9">TFIID subunit TAF5 NTD2 domain-containing protein</fullName>
    </recommendedName>
</protein>
<feature type="repeat" description="WD" evidence="7">
    <location>
        <begin position="655"/>
        <end position="696"/>
    </location>
</feature>
<evidence type="ECO:0000256" key="1">
    <source>
        <dbReference type="ARBA" id="ARBA00004123"/>
    </source>
</evidence>
<reference evidence="10 11" key="1">
    <citation type="journal article" date="2007" name="Proc. Natl. Acad. Sci. U.S.A.">
        <title>Independent sorting-out of thousands of duplicated gene pairs in two yeast species descended from a whole-genome duplication.</title>
        <authorList>
            <person name="Scannell D.R."/>
            <person name="Frank A.C."/>
            <person name="Conant G.C."/>
            <person name="Byrne K.P."/>
            <person name="Woolfit M."/>
            <person name="Wolfe K.H."/>
        </authorList>
    </citation>
    <scope>NUCLEOTIDE SEQUENCE [LARGE SCALE GENOMIC DNA]</scope>
    <source>
        <strain evidence="11">ATCC 22028 / DSM 70294 / BCRC 21397 / CBS 2163 / NBRC 10782 / NRRL Y-8283 / UCD 57-17</strain>
    </source>
</reference>
<dbReference type="STRING" id="436907.A7TGM1"/>
<dbReference type="SUPFAM" id="SSF160897">
    <property type="entry name" value="Taf5 N-terminal domain-like"/>
    <property type="match status" value="1"/>
</dbReference>
<dbReference type="GO" id="GO:0005669">
    <property type="term" value="C:transcription factor TFIID complex"/>
    <property type="evidence" value="ECO:0007669"/>
    <property type="project" value="TreeGrafter"/>
</dbReference>
<dbReference type="eggNOG" id="KOG0263">
    <property type="taxonomic scope" value="Eukaryota"/>
</dbReference>
<dbReference type="Pfam" id="PF00400">
    <property type="entry name" value="WD40"/>
    <property type="match status" value="6"/>
</dbReference>
<feature type="repeat" description="WD" evidence="7">
    <location>
        <begin position="570"/>
        <end position="611"/>
    </location>
</feature>
<dbReference type="PRINTS" id="PR00320">
    <property type="entry name" value="GPROTEINBRPT"/>
</dbReference>
<feature type="region of interest" description="Disordered" evidence="8">
    <location>
        <begin position="196"/>
        <end position="220"/>
    </location>
</feature>
<gene>
    <name evidence="10" type="ORF">Kpol_1048p59</name>
</gene>
<dbReference type="CDD" id="cd00200">
    <property type="entry name" value="WD40"/>
    <property type="match status" value="1"/>
</dbReference>
<dbReference type="HOGENOM" id="CLU_005884_0_1_1"/>
<evidence type="ECO:0000313" key="10">
    <source>
        <dbReference type="EMBL" id="EDO18628.1"/>
    </source>
</evidence>
<dbReference type="PANTHER" id="PTHR19879">
    <property type="entry name" value="TRANSCRIPTION INITIATION FACTOR TFIID"/>
    <property type="match status" value="1"/>
</dbReference>
<evidence type="ECO:0000259" key="9">
    <source>
        <dbReference type="Pfam" id="PF04494"/>
    </source>
</evidence>
<feature type="region of interest" description="Disordered" evidence="8">
    <location>
        <begin position="93"/>
        <end position="126"/>
    </location>
</feature>
<evidence type="ECO:0000256" key="7">
    <source>
        <dbReference type="PROSITE-ProRule" id="PRU00221"/>
    </source>
</evidence>
<dbReference type="GO" id="GO:0016251">
    <property type="term" value="F:RNA polymerase II general transcription initiation factor activity"/>
    <property type="evidence" value="ECO:0007669"/>
    <property type="project" value="TreeGrafter"/>
</dbReference>
<dbReference type="Gene3D" id="1.25.40.500">
    <property type="entry name" value="TFIID subunit TAF5, NTD2 domain"/>
    <property type="match status" value="1"/>
</dbReference>
<keyword evidence="3" id="KW-0677">Repeat</keyword>
<feature type="compositionally biased region" description="Basic and acidic residues" evidence="8">
    <location>
        <begin position="387"/>
        <end position="400"/>
    </location>
</feature>
<keyword evidence="2 7" id="KW-0853">WD repeat</keyword>
<feature type="compositionally biased region" description="Basic and acidic residues" evidence="8">
    <location>
        <begin position="427"/>
        <end position="450"/>
    </location>
</feature>
<sequence length="850" mass="94829">MTQNTGTVDTINKKPVVATKSPMKSAPSVNTPAAATSTASKTIPTTTTAPTTTINPTTNSNTSIQNNTDTNTSNNSSAITANAKGISNAVATTSNAVQKQQQHPPQQQPSQQQQQSAANQSNQQPGADIKRLLLEYINKKGYHRMEAMLRVESSRTFTPKNVNSPQLPKYSDFQTPNELLNKKVFKPISNPISTVPAKRNSSGDLIQQKQQQPNEHEQKRSIVEINERTLTRSYALLKSWIDRNLSIYQEHLKNIILFPIFIHTYIKMKKLVKTNTISSSRCEAFYSKYNEFTSNGTNKDTIEALHKLVSDIDEEDFKYVVIVSGRLFYPLLTHILENEMIGGNLLMDIIDKFIAFKIVPDLESNSIKKLEKDEDFFSLEENTIKSLDETKPNDNEEKPKVITSQEVTDDSIKEDDIVDDTSNQIESKNEPKVENESKETKVETESKELKIGTASNENNDDVKLDLAVTEKNNKGLVKNILDFKVQIQKFKNATSSFSMDNLQVSLPSVSIYTFHNTQKNMTSLEFSNNYKLAASGFQDSYIKIWSLDGYPLSENDEMPNNPISSTCKTFIGHSGTVYSTSFSAGDEYLLSASEDKTVRLWSVQDDKPLVSYKGHEKPVWDVEFSPSCNNLFATASNDQTARLWSCDRVYPLRVMAGHLNDVDCVSFHSNGRYIFTGSSDKTVRMWDINTGDSVRLFMGHNSTVTSLSVSPDGKWISTGSDDGIITIWDIGSGRKLKNMRGHGKSSIHSLSYNPEGTLLVSGGADQSVRVWDLNKGTFEPSLTPEEVYQGPMGNDNVSSMNQDIKEYGRRRTVIATNDLLASFFTKKTPVFKVKFTTSNFLLAGGASFSE</sequence>
<dbReference type="InterPro" id="IPR001680">
    <property type="entry name" value="WD40_rpt"/>
</dbReference>
<feature type="compositionally biased region" description="Low complexity" evidence="8">
    <location>
        <begin position="95"/>
        <end position="124"/>
    </location>
</feature>
<keyword evidence="4" id="KW-0805">Transcription regulation</keyword>
<dbReference type="InterPro" id="IPR019775">
    <property type="entry name" value="WD40_repeat_CS"/>
</dbReference>
<dbReference type="EMBL" id="DS480387">
    <property type="protein sequence ID" value="EDO18628.1"/>
    <property type="molecule type" value="Genomic_DNA"/>
</dbReference>
<dbReference type="AlphaFoldDB" id="A7TGM1"/>
<dbReference type="InterPro" id="IPR020472">
    <property type="entry name" value="WD40_PAC1"/>
</dbReference>
<dbReference type="CDD" id="cd08044">
    <property type="entry name" value="TAF5_NTD2"/>
    <property type="match status" value="1"/>
</dbReference>
<feature type="region of interest" description="Disordered" evidence="8">
    <location>
        <begin position="412"/>
        <end position="454"/>
    </location>
</feature>
<evidence type="ECO:0000256" key="3">
    <source>
        <dbReference type="ARBA" id="ARBA00022737"/>
    </source>
</evidence>
<organism evidence="11">
    <name type="scientific">Vanderwaltozyma polyspora (strain ATCC 22028 / DSM 70294 / BCRC 21397 / CBS 2163 / NBRC 10782 / NRRL Y-8283 / UCD 57-17)</name>
    <name type="common">Kluyveromyces polysporus</name>
    <dbReference type="NCBI Taxonomy" id="436907"/>
    <lineage>
        <taxon>Eukaryota</taxon>
        <taxon>Fungi</taxon>
        <taxon>Dikarya</taxon>
        <taxon>Ascomycota</taxon>
        <taxon>Saccharomycotina</taxon>
        <taxon>Saccharomycetes</taxon>
        <taxon>Saccharomycetales</taxon>
        <taxon>Saccharomycetaceae</taxon>
        <taxon>Vanderwaltozyma</taxon>
    </lineage>
</organism>
<dbReference type="Pfam" id="PF04494">
    <property type="entry name" value="TFIID_NTD2"/>
    <property type="match status" value="1"/>
</dbReference>
<evidence type="ECO:0000256" key="2">
    <source>
        <dbReference type="ARBA" id="ARBA00022574"/>
    </source>
</evidence>
<dbReference type="Proteomes" id="UP000000267">
    <property type="component" value="Unassembled WGS sequence"/>
</dbReference>
<feature type="compositionally biased region" description="Polar residues" evidence="8">
    <location>
        <begin position="1"/>
        <end position="10"/>
    </location>
</feature>
<dbReference type="RefSeq" id="XP_001646486.1">
    <property type="nucleotide sequence ID" value="XM_001646436.1"/>
</dbReference>
<evidence type="ECO:0000256" key="5">
    <source>
        <dbReference type="ARBA" id="ARBA00023163"/>
    </source>
</evidence>
<dbReference type="PhylomeDB" id="A7TGM1"/>
<keyword evidence="11" id="KW-1185">Reference proteome</keyword>
<dbReference type="SMART" id="SM00320">
    <property type="entry name" value="WD40"/>
    <property type="match status" value="6"/>
</dbReference>
<dbReference type="GO" id="GO:0006367">
    <property type="term" value="P:transcription initiation at RNA polymerase II promoter"/>
    <property type="evidence" value="ECO:0007669"/>
    <property type="project" value="TreeGrafter"/>
</dbReference>
<dbReference type="PROSITE" id="PS50082">
    <property type="entry name" value="WD_REPEATS_2"/>
    <property type="match status" value="6"/>
</dbReference>
<feature type="repeat" description="WD" evidence="7">
    <location>
        <begin position="514"/>
        <end position="548"/>
    </location>
</feature>
<dbReference type="KEGG" id="vpo:Kpol_1048p59"/>
<keyword evidence="6" id="KW-0539">Nucleus</keyword>
<feature type="domain" description="TFIID subunit TAF5 NTD2" evidence="9">
    <location>
        <begin position="226"/>
        <end position="353"/>
    </location>
</feature>
<dbReference type="PROSITE" id="PS50294">
    <property type="entry name" value="WD_REPEATS_REGION"/>
    <property type="match status" value="5"/>
</dbReference>
<proteinExistence type="predicted"/>
<dbReference type="OMA" id="GYFTNQQ"/>
<feature type="repeat" description="WD" evidence="7">
    <location>
        <begin position="612"/>
        <end position="645"/>
    </location>
</feature>
<feature type="repeat" description="WD" evidence="7">
    <location>
        <begin position="745"/>
        <end position="781"/>
    </location>
</feature>
<accession>A7TGM1</accession>
<evidence type="ECO:0000256" key="6">
    <source>
        <dbReference type="ARBA" id="ARBA00023242"/>
    </source>
</evidence>
<dbReference type="InterPro" id="IPR037264">
    <property type="entry name" value="TFIID_NTD2_sf"/>
</dbReference>
<evidence type="ECO:0000256" key="8">
    <source>
        <dbReference type="SAM" id="MobiDB-lite"/>
    </source>
</evidence>
<dbReference type="InterPro" id="IPR015943">
    <property type="entry name" value="WD40/YVTN_repeat-like_dom_sf"/>
</dbReference>
<evidence type="ECO:0000256" key="4">
    <source>
        <dbReference type="ARBA" id="ARBA00023015"/>
    </source>
</evidence>
<dbReference type="PANTHER" id="PTHR19879:SF1">
    <property type="entry name" value="CANNONBALL-RELATED"/>
    <property type="match status" value="1"/>
</dbReference>
<name>A7TGM1_VANPO</name>
<keyword evidence="5" id="KW-0804">Transcription</keyword>
<dbReference type="SUPFAM" id="SSF50978">
    <property type="entry name" value="WD40 repeat-like"/>
    <property type="match status" value="1"/>
</dbReference>
<dbReference type="PROSITE" id="PS00678">
    <property type="entry name" value="WD_REPEATS_1"/>
    <property type="match status" value="3"/>
</dbReference>
<feature type="region of interest" description="Disordered" evidence="8">
    <location>
        <begin position="387"/>
        <end position="406"/>
    </location>
</feature>
<comment type="subcellular location">
    <subcellularLocation>
        <location evidence="1">Nucleus</location>
    </subcellularLocation>
</comment>
<dbReference type="GeneID" id="5546928"/>
<feature type="region of interest" description="Disordered" evidence="8">
    <location>
        <begin position="1"/>
        <end position="78"/>
    </location>
</feature>
<feature type="repeat" description="WD" evidence="7">
    <location>
        <begin position="697"/>
        <end position="738"/>
    </location>
</feature>
<feature type="compositionally biased region" description="Low complexity" evidence="8">
    <location>
        <begin position="25"/>
        <end position="78"/>
    </location>
</feature>
<evidence type="ECO:0000313" key="11">
    <source>
        <dbReference type="Proteomes" id="UP000000267"/>
    </source>
</evidence>
<dbReference type="InParanoid" id="A7TGM1"/>
<dbReference type="InterPro" id="IPR036322">
    <property type="entry name" value="WD40_repeat_dom_sf"/>
</dbReference>
<dbReference type="OrthoDB" id="10266330at2759"/>